<dbReference type="SUPFAM" id="SSF46785">
    <property type="entry name" value="Winged helix' DNA-binding domain"/>
    <property type="match status" value="1"/>
</dbReference>
<dbReference type="Pfam" id="PF01022">
    <property type="entry name" value="HTH_5"/>
    <property type="match status" value="1"/>
</dbReference>
<feature type="domain" description="HTH arsR-type" evidence="4">
    <location>
        <begin position="1"/>
        <end position="99"/>
    </location>
</feature>
<dbReference type="InterPro" id="IPR051081">
    <property type="entry name" value="HTH_MetalResp_TranReg"/>
</dbReference>
<evidence type="ECO:0000259" key="4">
    <source>
        <dbReference type="PROSITE" id="PS50987"/>
    </source>
</evidence>
<keyword evidence="1" id="KW-0805">Transcription regulation</keyword>
<dbReference type="KEGG" id="tsa:AciPR4_1092"/>
<dbReference type="Proteomes" id="UP000006844">
    <property type="component" value="Chromosome"/>
</dbReference>
<evidence type="ECO:0000313" key="6">
    <source>
        <dbReference type="Proteomes" id="UP000006844"/>
    </source>
</evidence>
<dbReference type="eggNOG" id="COG0640">
    <property type="taxonomic scope" value="Bacteria"/>
</dbReference>
<dbReference type="GO" id="GO:0003677">
    <property type="term" value="F:DNA binding"/>
    <property type="evidence" value="ECO:0007669"/>
    <property type="project" value="UniProtKB-KW"/>
</dbReference>
<accession>E8UX36</accession>
<dbReference type="InterPro" id="IPR036390">
    <property type="entry name" value="WH_DNA-bd_sf"/>
</dbReference>
<evidence type="ECO:0000313" key="5">
    <source>
        <dbReference type="EMBL" id="ADV81923.1"/>
    </source>
</evidence>
<dbReference type="PROSITE" id="PS50987">
    <property type="entry name" value="HTH_ARSR_2"/>
    <property type="match status" value="1"/>
</dbReference>
<organism evidence="5 6">
    <name type="scientific">Terriglobus saanensis (strain ATCC BAA-1853 / DSM 23119 / SP1PR4)</name>
    <dbReference type="NCBI Taxonomy" id="401053"/>
    <lineage>
        <taxon>Bacteria</taxon>
        <taxon>Pseudomonadati</taxon>
        <taxon>Acidobacteriota</taxon>
        <taxon>Terriglobia</taxon>
        <taxon>Terriglobales</taxon>
        <taxon>Acidobacteriaceae</taxon>
        <taxon>Terriglobus</taxon>
    </lineage>
</organism>
<keyword evidence="3" id="KW-0804">Transcription</keyword>
<dbReference type="AlphaFoldDB" id="E8UX36"/>
<dbReference type="SMART" id="SM00418">
    <property type="entry name" value="HTH_ARSR"/>
    <property type="match status" value="1"/>
</dbReference>
<dbReference type="InterPro" id="IPR011991">
    <property type="entry name" value="ArsR-like_HTH"/>
</dbReference>
<reference evidence="5 6" key="1">
    <citation type="journal article" date="2012" name="Stand. Genomic Sci.">
        <title>Complete genome sequence of Terriglobus saanensis type strain SP1PR4(T), an Acidobacteria from tundra soil.</title>
        <authorList>
            <person name="Rawat S.R."/>
            <person name="Mannisto M.K."/>
            <person name="Starovoytov V."/>
            <person name="Goodwin L."/>
            <person name="Nolan M."/>
            <person name="Hauser L."/>
            <person name="Land M."/>
            <person name="Davenport K.W."/>
            <person name="Woyke T."/>
            <person name="Haggblom M.M."/>
        </authorList>
    </citation>
    <scope>NUCLEOTIDE SEQUENCE</scope>
    <source>
        <strain evidence="6">ATCC BAA-1853 / DSM 23119 / SP1PR4</strain>
    </source>
</reference>
<dbReference type="EMBL" id="CP002467">
    <property type="protein sequence ID" value="ADV81923.1"/>
    <property type="molecule type" value="Genomic_DNA"/>
</dbReference>
<dbReference type="CDD" id="cd00090">
    <property type="entry name" value="HTH_ARSR"/>
    <property type="match status" value="1"/>
</dbReference>
<dbReference type="Gene3D" id="1.10.10.10">
    <property type="entry name" value="Winged helix-like DNA-binding domain superfamily/Winged helix DNA-binding domain"/>
    <property type="match status" value="1"/>
</dbReference>
<name>E8UX36_TERSS</name>
<keyword evidence="6" id="KW-1185">Reference proteome</keyword>
<evidence type="ECO:0000256" key="3">
    <source>
        <dbReference type="ARBA" id="ARBA00023163"/>
    </source>
</evidence>
<dbReference type="InterPro" id="IPR036388">
    <property type="entry name" value="WH-like_DNA-bd_sf"/>
</dbReference>
<gene>
    <name evidence="5" type="ordered locus">AciPR4_1092</name>
</gene>
<dbReference type="PANTHER" id="PTHR33154:SF33">
    <property type="entry name" value="TRANSCRIPTIONAL REPRESSOR SDPR"/>
    <property type="match status" value="1"/>
</dbReference>
<protein>
    <submittedName>
        <fullName evidence="5">Regulatory protein ArsR</fullName>
    </submittedName>
</protein>
<dbReference type="PANTHER" id="PTHR33154">
    <property type="entry name" value="TRANSCRIPTIONAL REGULATOR, ARSR FAMILY"/>
    <property type="match status" value="1"/>
</dbReference>
<sequence length="99" mass="11255">MDHGLALKALANPVRREILALLKDPLGNFAANEHFPDEQGVCGDNIVLRMRLAQSTISTHLAILQRAGLVTSQKRSQWTYFQRNEKAVQEFLRSLRQEL</sequence>
<evidence type="ECO:0000256" key="1">
    <source>
        <dbReference type="ARBA" id="ARBA00023015"/>
    </source>
</evidence>
<proteinExistence type="predicted"/>
<dbReference type="InterPro" id="IPR001845">
    <property type="entry name" value="HTH_ArsR_DNA-bd_dom"/>
</dbReference>
<dbReference type="GO" id="GO:0003700">
    <property type="term" value="F:DNA-binding transcription factor activity"/>
    <property type="evidence" value="ECO:0007669"/>
    <property type="project" value="InterPro"/>
</dbReference>
<dbReference type="HOGENOM" id="CLU_097806_10_1_0"/>
<evidence type="ECO:0000256" key="2">
    <source>
        <dbReference type="ARBA" id="ARBA00023125"/>
    </source>
</evidence>
<keyword evidence="2" id="KW-0238">DNA-binding</keyword>
<dbReference type="RefSeq" id="WP_013567656.1">
    <property type="nucleotide sequence ID" value="NC_014963.1"/>
</dbReference>